<gene>
    <name evidence="3" type="ORF">ACD_80C00121G0003</name>
</gene>
<evidence type="ECO:0000256" key="1">
    <source>
        <dbReference type="ARBA" id="ARBA00008909"/>
    </source>
</evidence>
<evidence type="ECO:0000256" key="2">
    <source>
        <dbReference type="ARBA" id="ARBA00022705"/>
    </source>
</evidence>
<reference evidence="3" key="1">
    <citation type="journal article" date="2012" name="Science">
        <title>Fermentation, hydrogen, and sulfur metabolism in multiple uncultivated bacterial phyla.</title>
        <authorList>
            <person name="Wrighton K.C."/>
            <person name="Thomas B.C."/>
            <person name="Sharon I."/>
            <person name="Miller C.S."/>
            <person name="Castelle C.J."/>
            <person name="VerBerkmoes N.C."/>
            <person name="Wilkins M.J."/>
            <person name="Hettich R.L."/>
            <person name="Lipton M.S."/>
            <person name="Williams K.H."/>
            <person name="Long P.E."/>
            <person name="Banfield J.F."/>
        </authorList>
    </citation>
    <scope>NUCLEOTIDE SEQUENCE [LARGE SCALE GENOMIC DNA]</scope>
</reference>
<comment type="similarity">
    <text evidence="1">Belongs to the Gram-positive plasmids replication protein type 1 family.</text>
</comment>
<organism evidence="3">
    <name type="scientific">uncultured bacterium</name>
    <name type="common">gcode 4</name>
    <dbReference type="NCBI Taxonomy" id="1234023"/>
    <lineage>
        <taxon>Bacteria</taxon>
        <taxon>environmental samples</taxon>
    </lineage>
</organism>
<evidence type="ECO:0000313" key="3">
    <source>
        <dbReference type="EMBL" id="EKD25075.1"/>
    </source>
</evidence>
<comment type="caution">
    <text evidence="3">The sequence shown here is derived from an EMBL/GenBank/DDBJ whole genome shotgun (WGS) entry which is preliminary data.</text>
</comment>
<dbReference type="Pfam" id="PF01446">
    <property type="entry name" value="Rep_1"/>
    <property type="match status" value="1"/>
</dbReference>
<keyword evidence="2" id="KW-0235">DNA replication</keyword>
<name>K1X4M3_9BACT</name>
<dbReference type="GO" id="GO:0006260">
    <property type="term" value="P:DNA replication"/>
    <property type="evidence" value="ECO:0007669"/>
    <property type="project" value="UniProtKB-KW"/>
</dbReference>
<accession>K1X4M3</accession>
<dbReference type="InterPro" id="IPR000989">
    <property type="entry name" value="Rep"/>
</dbReference>
<protein>
    <submittedName>
        <fullName evidence="3">Replication protein</fullName>
    </submittedName>
</protein>
<dbReference type="AlphaFoldDB" id="K1X4M3"/>
<sequence>MPISQDIIQRTIDKMVRSQEKKKEITSYLEANKPHLLGNIRKKGRIRDCCNVLIFRDYASWEQKLYKSNFCKYDKFCLACATRRSIKMIQKFEAWIVQYGLDTKNWYHISLTVKHNNRQSLDFLMDKLWRAKEKLAQRFRNSKRANHKTKSFMNNFDGIVSSVEITYSQKSWWHPHIHMLVCTDKNIHIEYSQKLTTYSNRELQKEWYQITGDSYSVAMRKVEVNKDNYSRKGIGEVFKYAVKFSKLDIPQLSEVIEIQLIKKYRFFATYGIFRGWKIEKSDIMNNDKFIEKTFEYYKDGFEEK</sequence>
<dbReference type="EMBL" id="AMFJ01036128">
    <property type="protein sequence ID" value="EKD25075.1"/>
    <property type="molecule type" value="Genomic_DNA"/>
</dbReference>
<dbReference type="GO" id="GO:0003677">
    <property type="term" value="F:DNA binding"/>
    <property type="evidence" value="ECO:0007669"/>
    <property type="project" value="InterPro"/>
</dbReference>
<proteinExistence type="inferred from homology"/>